<dbReference type="GO" id="GO:0030139">
    <property type="term" value="C:endocytic vesicle"/>
    <property type="evidence" value="ECO:0007669"/>
    <property type="project" value="TreeGrafter"/>
</dbReference>
<feature type="domain" description="VPS9" evidence="2">
    <location>
        <begin position="545"/>
        <end position="682"/>
    </location>
</feature>
<accession>A0A5K1TVI2</accession>
<dbReference type="OMA" id="LEMTIVY"/>
<dbReference type="SMART" id="SM00167">
    <property type="entry name" value="VPS9"/>
    <property type="match status" value="1"/>
</dbReference>
<dbReference type="VEuPathDB" id="AmoebaDB:KM1_018660"/>
<dbReference type="EMBL" id="BDEQ01000001">
    <property type="protein sequence ID" value="GAT93268.1"/>
    <property type="molecule type" value="Genomic_DNA"/>
</dbReference>
<dbReference type="GO" id="GO:0031267">
    <property type="term" value="F:small GTPase binding"/>
    <property type="evidence" value="ECO:0007669"/>
    <property type="project" value="TreeGrafter"/>
</dbReference>
<dbReference type="GO" id="GO:0016192">
    <property type="term" value="P:vesicle-mediated transport"/>
    <property type="evidence" value="ECO:0007669"/>
    <property type="project" value="InterPro"/>
</dbReference>
<dbReference type="PANTHER" id="PTHR23101:SF25">
    <property type="entry name" value="GTPASE-ACTIVATING PROTEIN AND VPS9 DOMAIN-CONTAINING PROTEIN 1"/>
    <property type="match status" value="1"/>
</dbReference>
<dbReference type="Pfam" id="PF02204">
    <property type="entry name" value="VPS9"/>
    <property type="match status" value="1"/>
</dbReference>
<dbReference type="VEuPathDB" id="AmoebaDB:EHI5A_016630"/>
<reference evidence="3 4" key="1">
    <citation type="submission" date="2016-05" db="EMBL/GenBank/DDBJ databases">
        <title>First whole genome sequencing of Entamoeba histolytica HM1:IMSS-clone-6.</title>
        <authorList>
            <person name="Mukherjee Avik.K."/>
            <person name="Izumyama S."/>
            <person name="Nakada-Tsukui K."/>
            <person name="Nozaki T."/>
        </authorList>
    </citation>
    <scope>NUCLEOTIDE SEQUENCE [LARGE SCALE GENOMIC DNA]</scope>
    <source>
        <strain evidence="3 4">HM1:IMSS clone 6</strain>
    </source>
</reference>
<dbReference type="PROSITE" id="PS51205">
    <property type="entry name" value="VPS9"/>
    <property type="match status" value="1"/>
</dbReference>
<dbReference type="InterPro" id="IPR037191">
    <property type="entry name" value="VPS9_dom_sf"/>
</dbReference>
<dbReference type="GO" id="GO:0005085">
    <property type="term" value="F:guanyl-nucleotide exchange factor activity"/>
    <property type="evidence" value="ECO:0007669"/>
    <property type="project" value="InterPro"/>
</dbReference>
<evidence type="ECO:0000313" key="4">
    <source>
        <dbReference type="Proteomes" id="UP000078387"/>
    </source>
</evidence>
<dbReference type="AlphaFoldDB" id="A0A5K1TVI2"/>
<dbReference type="Proteomes" id="UP000078387">
    <property type="component" value="Unassembled WGS sequence"/>
</dbReference>
<proteinExistence type="predicted"/>
<dbReference type="SUPFAM" id="SSF109993">
    <property type="entry name" value="VPS9 domain"/>
    <property type="match status" value="1"/>
</dbReference>
<protein>
    <submittedName>
        <fullName evidence="3">Vacuolar sorting protein 9 vps9 domain containing protein</fullName>
    </submittedName>
</protein>
<name>A0A5K1TVI2_ENTHI</name>
<sequence length="777" mass="89604">MQQDPLVITNHIQSEGTSDITNSEISQTIQFNEIPKISSFHSEENEINNSSNQVQRSDIVSIENKKYIPPKPEKAPPSPGKKTIHKSNSIEKKRLSEGYDSCLLIKDISHPITPPPKPKYSLGDKPLYEAPKYKKKLTVIDKQTRINRRKIQSQSFIFVKGVPLNFERYSQVKEENNTSQIQQKSFTSENIPTVTIENIPSSEVLSELQNNSIQIEHVNKIEYHNSLLVITHPIFRSLITTNISILQDALKLNAILILPPVYCINDIDLTKDFFYSHFILLDKESLHFITLTQIPGIISDSSLRIFMSDVKDFNGTDFERFDEAIETVKDISKTSAPIFSTNIIGVEAYIGKETNQSQLNILLTKSPIYQHGCSWAWKLMDGNAPLSFNEYTIELSLDESVETIKNSIPGFIDQQRIDKMMLNDKFQPKFVSPLDDERRKELNNNNEIQKKIYQKILKIKEVSIQIDQFVVGFGEMVKGMNLDERKEVIEKFIKEMIITLKRLKIGIGEDKQYFTVLQRLLYTRVFKYIWPPSINTIEKMNLKEVEEDHLIMNKVIEHQFITPELLDVDFDENKSVEPLSYAINCLKQIDSVRTAQDKLAYIYISLRIVEMTIIFVTGNVSGDSFVPIVIYTLLKANLPHLSSTVKYVMTFAETTRGAHSCYFCNFVAAVSFITQMNENSLHFEENGVYQQFIQQTKDSYQYSIKQRCPTILPAHLLTLFDVTKTEEPQKQLYHMLQSSSDNFPREEIPTLLSVLKSLYEENKRLKQQVNKIKQTQN</sequence>
<dbReference type="PANTHER" id="PTHR23101">
    <property type="entry name" value="RAB GDP/GTP EXCHANGE FACTOR"/>
    <property type="match status" value="1"/>
</dbReference>
<evidence type="ECO:0000313" key="3">
    <source>
        <dbReference type="EMBL" id="GAT93268.1"/>
    </source>
</evidence>
<dbReference type="VEuPathDB" id="AmoebaDB:EHI8A_006270"/>
<dbReference type="InterPro" id="IPR045046">
    <property type="entry name" value="Vps9-like"/>
</dbReference>
<feature type="region of interest" description="Disordered" evidence="1">
    <location>
        <begin position="67"/>
        <end position="87"/>
    </location>
</feature>
<dbReference type="GO" id="GO:0005829">
    <property type="term" value="C:cytosol"/>
    <property type="evidence" value="ECO:0007669"/>
    <property type="project" value="TreeGrafter"/>
</dbReference>
<organism evidence="3 4">
    <name type="scientific">Entamoeba histolytica</name>
    <dbReference type="NCBI Taxonomy" id="5759"/>
    <lineage>
        <taxon>Eukaryota</taxon>
        <taxon>Amoebozoa</taxon>
        <taxon>Evosea</taxon>
        <taxon>Archamoebae</taxon>
        <taxon>Mastigamoebida</taxon>
        <taxon>Entamoebidae</taxon>
        <taxon>Entamoeba</taxon>
    </lineage>
</organism>
<dbReference type="Gene3D" id="1.20.1050.80">
    <property type="entry name" value="VPS9 domain"/>
    <property type="match status" value="1"/>
</dbReference>
<dbReference type="InterPro" id="IPR003123">
    <property type="entry name" value="VPS9"/>
</dbReference>
<dbReference type="VEuPathDB" id="AmoebaDB:EHI7A_006910"/>
<evidence type="ECO:0000256" key="1">
    <source>
        <dbReference type="SAM" id="MobiDB-lite"/>
    </source>
</evidence>
<gene>
    <name evidence="3" type="ORF">CL6EHI_127450</name>
</gene>
<dbReference type="VEuPathDB" id="AmoebaDB:EHI_127450"/>
<comment type="caution">
    <text evidence="3">The sequence shown here is derived from an EMBL/GenBank/DDBJ whole genome shotgun (WGS) entry which is preliminary data.</text>
</comment>
<evidence type="ECO:0000259" key="2">
    <source>
        <dbReference type="PROSITE" id="PS51205"/>
    </source>
</evidence>